<dbReference type="EMBL" id="BAABHA010000004">
    <property type="protein sequence ID" value="GAA4381579.1"/>
    <property type="molecule type" value="Genomic_DNA"/>
</dbReference>
<name>A0ABP8IZC9_9BACT</name>
<gene>
    <name evidence="2" type="ORF">GCM10023186_21160</name>
</gene>
<accession>A0ABP8IZC9</accession>
<keyword evidence="3" id="KW-1185">Reference proteome</keyword>
<evidence type="ECO:0000313" key="2">
    <source>
        <dbReference type="EMBL" id="GAA4381579.1"/>
    </source>
</evidence>
<evidence type="ECO:0000313" key="3">
    <source>
        <dbReference type="Proteomes" id="UP001500454"/>
    </source>
</evidence>
<dbReference type="Proteomes" id="UP001500454">
    <property type="component" value="Unassembled WGS sequence"/>
</dbReference>
<evidence type="ECO:0008006" key="4">
    <source>
        <dbReference type="Google" id="ProtNLM"/>
    </source>
</evidence>
<comment type="caution">
    <text evidence="2">The sequence shown here is derived from an EMBL/GenBank/DDBJ whole genome shotgun (WGS) entry which is preliminary data.</text>
</comment>
<sequence length="255" mass="29280">MLMYVSRRHSRKLFFPVGLLCLPLVLLLGCLTIAWDPVWGPAGRVLQISMPLLNIDENLLKAQSEPDESHYSPTQLEKFRLWQTVVFTGNPWQDYYSYRTASYYIDQLSQAPEMDAGLRVYFQPTANYRSLVQMLSWVVAADVKRYWIDIRHSPTAFYAVTSKPKPPQPSNRYTFICGTNDAMLRIYAPEEAHPNGLMDRLLGALTDDQTYFPPLFKLLVLGMVLGILYSGFYQLMGLAFYPKLAQHLQSSPRHS</sequence>
<keyword evidence="1" id="KW-0812">Transmembrane</keyword>
<reference evidence="3" key="1">
    <citation type="journal article" date="2019" name="Int. J. Syst. Evol. Microbiol.">
        <title>The Global Catalogue of Microorganisms (GCM) 10K type strain sequencing project: providing services to taxonomists for standard genome sequencing and annotation.</title>
        <authorList>
            <consortium name="The Broad Institute Genomics Platform"/>
            <consortium name="The Broad Institute Genome Sequencing Center for Infectious Disease"/>
            <person name="Wu L."/>
            <person name="Ma J."/>
        </authorList>
    </citation>
    <scope>NUCLEOTIDE SEQUENCE [LARGE SCALE GENOMIC DNA]</scope>
    <source>
        <strain evidence="3">JCM 17924</strain>
    </source>
</reference>
<keyword evidence="1" id="KW-1133">Transmembrane helix</keyword>
<feature type="transmembrane region" description="Helical" evidence="1">
    <location>
        <begin position="218"/>
        <end position="241"/>
    </location>
</feature>
<protein>
    <recommendedName>
        <fullName evidence="4">DUF4105 domain-containing protein</fullName>
    </recommendedName>
</protein>
<dbReference type="PROSITE" id="PS51257">
    <property type="entry name" value="PROKAR_LIPOPROTEIN"/>
    <property type="match status" value="1"/>
</dbReference>
<proteinExistence type="predicted"/>
<organism evidence="2 3">
    <name type="scientific">Hymenobacter koreensis</name>
    <dbReference type="NCBI Taxonomy" id="1084523"/>
    <lineage>
        <taxon>Bacteria</taxon>
        <taxon>Pseudomonadati</taxon>
        <taxon>Bacteroidota</taxon>
        <taxon>Cytophagia</taxon>
        <taxon>Cytophagales</taxon>
        <taxon>Hymenobacteraceae</taxon>
        <taxon>Hymenobacter</taxon>
    </lineage>
</organism>
<evidence type="ECO:0000256" key="1">
    <source>
        <dbReference type="SAM" id="Phobius"/>
    </source>
</evidence>
<keyword evidence="1" id="KW-0472">Membrane</keyword>